<dbReference type="EMBL" id="JAPZBO010000001">
    <property type="protein sequence ID" value="KAJ5330236.1"/>
    <property type="molecule type" value="Genomic_DNA"/>
</dbReference>
<reference evidence="1" key="2">
    <citation type="journal article" date="2023" name="IMA Fungus">
        <title>Comparative genomic study of the Penicillium genus elucidates a diverse pangenome and 15 lateral gene transfer events.</title>
        <authorList>
            <person name="Petersen C."/>
            <person name="Sorensen T."/>
            <person name="Nielsen M.R."/>
            <person name="Sondergaard T.E."/>
            <person name="Sorensen J.L."/>
            <person name="Fitzpatrick D.A."/>
            <person name="Frisvad J.C."/>
            <person name="Nielsen K.L."/>
        </authorList>
    </citation>
    <scope>NUCLEOTIDE SEQUENCE</scope>
    <source>
        <strain evidence="1">IBT 21472</strain>
    </source>
</reference>
<reference evidence="1" key="1">
    <citation type="submission" date="2022-12" db="EMBL/GenBank/DDBJ databases">
        <authorList>
            <person name="Petersen C."/>
        </authorList>
    </citation>
    <scope>NUCLEOTIDE SEQUENCE</scope>
    <source>
        <strain evidence="1">IBT 21472</strain>
    </source>
</reference>
<evidence type="ECO:0000313" key="2">
    <source>
        <dbReference type="Proteomes" id="UP001147746"/>
    </source>
</evidence>
<gene>
    <name evidence="1" type="ORF">N7476_000019</name>
</gene>
<sequence>MNKELNNIKYNTRRSKGVMMARFMRDPMVLQARIIAIQEPWANPYQETTHHLAKQSHQLLYPQANQTGGLRTRSTPWARYSSWANHSFTPECRETIKVIRQLRRRARNRKGRVIAKACCTAYRKWVKEITEEGTKGMWKIGKWARNREASSGSIILALKRPDGNLSDTS</sequence>
<comment type="caution">
    <text evidence="1">The sequence shown here is derived from an EMBL/GenBank/DDBJ whole genome shotgun (WGS) entry which is preliminary data.</text>
</comment>
<protein>
    <submittedName>
        <fullName evidence="1">Uncharacterized protein</fullName>
    </submittedName>
</protein>
<dbReference type="AlphaFoldDB" id="A0A9W9KZJ2"/>
<organism evidence="1 2">
    <name type="scientific">Penicillium atrosanguineum</name>
    <dbReference type="NCBI Taxonomy" id="1132637"/>
    <lineage>
        <taxon>Eukaryota</taxon>
        <taxon>Fungi</taxon>
        <taxon>Dikarya</taxon>
        <taxon>Ascomycota</taxon>
        <taxon>Pezizomycotina</taxon>
        <taxon>Eurotiomycetes</taxon>
        <taxon>Eurotiomycetidae</taxon>
        <taxon>Eurotiales</taxon>
        <taxon>Aspergillaceae</taxon>
        <taxon>Penicillium</taxon>
    </lineage>
</organism>
<evidence type="ECO:0000313" key="1">
    <source>
        <dbReference type="EMBL" id="KAJ5330236.1"/>
    </source>
</evidence>
<proteinExistence type="predicted"/>
<name>A0A9W9KZJ2_9EURO</name>
<accession>A0A9W9KZJ2</accession>
<dbReference type="Proteomes" id="UP001147746">
    <property type="component" value="Unassembled WGS sequence"/>
</dbReference>
<keyword evidence="2" id="KW-1185">Reference proteome</keyword>